<dbReference type="Gene3D" id="3.40.50.720">
    <property type="entry name" value="NAD(P)-binding Rossmann-like Domain"/>
    <property type="match status" value="2"/>
</dbReference>
<sequence length="317" mass="33595">MTKIVVTRPIPGNVLAPLAAFGEVMVAPYDRVMTPAELCAAVSGADAVITTLNDRVGSEVLRAAGPRLRLVANMAVGYDNFDGAAFLDHGAVATNTPGILVEATADLTIALLLDVTRRVSEGDRIIRSGQQWSWDIGFLLGAGLQGRRLGIVGMGAIGQAVAARADVFGLEVVHHSRRGPDVVGPSTRIDFSELLGTSDIVTLHCPLTAETRHLINDEALNRMKSTAYLINTARGPVVDESALCRAVRRATIAGAALDVYEDEPRVHPGLLELENVVLTPHLGSATTETRTRMAAVAVDNVVAVLSGHEPVTPIRWP</sequence>
<evidence type="ECO:0000256" key="3">
    <source>
        <dbReference type="ARBA" id="ARBA00023027"/>
    </source>
</evidence>
<protein>
    <submittedName>
        <fullName evidence="7">D-glycerate dehydrogenase</fullName>
    </submittedName>
</protein>
<dbReference type="GO" id="GO:0030267">
    <property type="term" value="F:glyoxylate reductase (NADPH) activity"/>
    <property type="evidence" value="ECO:0007669"/>
    <property type="project" value="TreeGrafter"/>
</dbReference>
<dbReference type="GO" id="GO:0005829">
    <property type="term" value="C:cytosol"/>
    <property type="evidence" value="ECO:0007669"/>
    <property type="project" value="TreeGrafter"/>
</dbReference>
<evidence type="ECO:0000313" key="7">
    <source>
        <dbReference type="EMBL" id="ORV91100.1"/>
    </source>
</evidence>
<evidence type="ECO:0000256" key="4">
    <source>
        <dbReference type="RuleBase" id="RU003719"/>
    </source>
</evidence>
<dbReference type="PROSITE" id="PS00670">
    <property type="entry name" value="D_2_HYDROXYACID_DH_2"/>
    <property type="match status" value="1"/>
</dbReference>
<dbReference type="InterPro" id="IPR006140">
    <property type="entry name" value="D-isomer_DH_NAD-bd"/>
</dbReference>
<name>A0A1X1WXD4_MYCIR</name>
<proteinExistence type="inferred from homology"/>
<dbReference type="PROSITE" id="PS00671">
    <property type="entry name" value="D_2_HYDROXYACID_DH_3"/>
    <property type="match status" value="1"/>
</dbReference>
<dbReference type="RefSeq" id="WP_085172345.1">
    <property type="nucleotide sequence ID" value="NZ_LQPC01000018.1"/>
</dbReference>
<keyword evidence="2 4" id="KW-0560">Oxidoreductase</keyword>
<accession>A0A1X1WXD4</accession>
<dbReference type="SUPFAM" id="SSF52283">
    <property type="entry name" value="Formate/glycerate dehydrogenase catalytic domain-like"/>
    <property type="match status" value="1"/>
</dbReference>
<dbReference type="InterPro" id="IPR006139">
    <property type="entry name" value="D-isomer_2_OHA_DH_cat_dom"/>
</dbReference>
<evidence type="ECO:0000259" key="6">
    <source>
        <dbReference type="Pfam" id="PF02826"/>
    </source>
</evidence>
<evidence type="ECO:0000256" key="1">
    <source>
        <dbReference type="ARBA" id="ARBA00005854"/>
    </source>
</evidence>
<dbReference type="PANTHER" id="PTHR10996:SF283">
    <property type="entry name" value="GLYOXYLATE_HYDROXYPYRUVATE REDUCTASE B"/>
    <property type="match status" value="1"/>
</dbReference>
<evidence type="ECO:0000259" key="5">
    <source>
        <dbReference type="Pfam" id="PF00389"/>
    </source>
</evidence>
<comment type="similarity">
    <text evidence="1 4">Belongs to the D-isomer specific 2-hydroxyacid dehydrogenase family.</text>
</comment>
<dbReference type="Pfam" id="PF00389">
    <property type="entry name" value="2-Hacid_dh"/>
    <property type="match status" value="1"/>
</dbReference>
<dbReference type="FunFam" id="3.40.50.720:FF:000203">
    <property type="entry name" value="D-3-phosphoglycerate dehydrogenase (SerA)"/>
    <property type="match status" value="1"/>
</dbReference>
<comment type="caution">
    <text evidence="7">The sequence shown here is derived from an EMBL/GenBank/DDBJ whole genome shotgun (WGS) entry which is preliminary data.</text>
</comment>
<dbReference type="GO" id="GO:0051287">
    <property type="term" value="F:NAD binding"/>
    <property type="evidence" value="ECO:0007669"/>
    <property type="project" value="InterPro"/>
</dbReference>
<dbReference type="PANTHER" id="PTHR10996">
    <property type="entry name" value="2-HYDROXYACID DEHYDROGENASE-RELATED"/>
    <property type="match status" value="1"/>
</dbReference>
<dbReference type="AlphaFoldDB" id="A0A1X1WXD4"/>
<feature type="domain" description="D-isomer specific 2-hydroxyacid dehydrogenase NAD-binding" evidence="6">
    <location>
        <begin position="109"/>
        <end position="283"/>
    </location>
</feature>
<feature type="domain" description="D-isomer specific 2-hydroxyacid dehydrogenase catalytic" evidence="5">
    <location>
        <begin position="5"/>
        <end position="313"/>
    </location>
</feature>
<dbReference type="Proteomes" id="UP000193622">
    <property type="component" value="Unassembled WGS sequence"/>
</dbReference>
<dbReference type="EMBL" id="LQPC01000018">
    <property type="protein sequence ID" value="ORV91100.1"/>
    <property type="molecule type" value="Genomic_DNA"/>
</dbReference>
<gene>
    <name evidence="7" type="ORF">AWC12_04040</name>
</gene>
<evidence type="ECO:0000313" key="8">
    <source>
        <dbReference type="Proteomes" id="UP000193622"/>
    </source>
</evidence>
<organism evidence="7 8">
    <name type="scientific">Mycolicibacterium iranicum</name>
    <name type="common">Mycobacterium iranicum</name>
    <dbReference type="NCBI Taxonomy" id="912594"/>
    <lineage>
        <taxon>Bacteria</taxon>
        <taxon>Bacillati</taxon>
        <taxon>Actinomycetota</taxon>
        <taxon>Actinomycetes</taxon>
        <taxon>Mycobacteriales</taxon>
        <taxon>Mycobacteriaceae</taxon>
        <taxon>Mycolicibacterium</taxon>
    </lineage>
</organism>
<dbReference type="InterPro" id="IPR050223">
    <property type="entry name" value="D-isomer_2-hydroxyacid_DH"/>
</dbReference>
<keyword evidence="3" id="KW-0520">NAD</keyword>
<reference evidence="7 8" key="1">
    <citation type="submission" date="2016-01" db="EMBL/GenBank/DDBJ databases">
        <title>The new phylogeny of the genus Mycobacterium.</title>
        <authorList>
            <person name="Tarcisio F."/>
            <person name="Conor M."/>
            <person name="Antonella G."/>
            <person name="Elisabetta G."/>
            <person name="Giulia F.S."/>
            <person name="Sara T."/>
            <person name="Anna F."/>
            <person name="Clotilde B."/>
            <person name="Roberto B."/>
            <person name="Veronica D.S."/>
            <person name="Fabio R."/>
            <person name="Monica P."/>
            <person name="Olivier J."/>
            <person name="Enrico T."/>
            <person name="Nicola S."/>
        </authorList>
    </citation>
    <scope>NUCLEOTIDE SEQUENCE [LARGE SCALE GENOMIC DNA]</scope>
    <source>
        <strain evidence="7 8">DSM 45541</strain>
    </source>
</reference>
<dbReference type="SUPFAM" id="SSF51735">
    <property type="entry name" value="NAD(P)-binding Rossmann-fold domains"/>
    <property type="match status" value="1"/>
</dbReference>
<dbReference type="CDD" id="cd05301">
    <property type="entry name" value="GDH"/>
    <property type="match status" value="1"/>
</dbReference>
<dbReference type="PROSITE" id="PS00065">
    <property type="entry name" value="D_2_HYDROXYACID_DH_1"/>
    <property type="match status" value="1"/>
</dbReference>
<dbReference type="InterPro" id="IPR029753">
    <property type="entry name" value="D-isomer_DH_CS"/>
</dbReference>
<evidence type="ECO:0000256" key="2">
    <source>
        <dbReference type="ARBA" id="ARBA00023002"/>
    </source>
</evidence>
<dbReference type="GO" id="GO:0016618">
    <property type="term" value="F:hydroxypyruvate reductase [NAD(P)H] activity"/>
    <property type="evidence" value="ECO:0007669"/>
    <property type="project" value="TreeGrafter"/>
</dbReference>
<dbReference type="InterPro" id="IPR036291">
    <property type="entry name" value="NAD(P)-bd_dom_sf"/>
</dbReference>
<dbReference type="InterPro" id="IPR029752">
    <property type="entry name" value="D-isomer_DH_CS1"/>
</dbReference>
<dbReference type="Pfam" id="PF02826">
    <property type="entry name" value="2-Hacid_dh_C"/>
    <property type="match status" value="1"/>
</dbReference>